<keyword evidence="2" id="KW-0472">Membrane</keyword>
<evidence type="ECO:0000256" key="1">
    <source>
        <dbReference type="SAM" id="MobiDB-lite"/>
    </source>
</evidence>
<dbReference type="OrthoDB" id="1682769at2"/>
<evidence type="ECO:0008006" key="7">
    <source>
        <dbReference type="Google" id="ProtNLM"/>
    </source>
</evidence>
<dbReference type="InterPro" id="IPR054529">
    <property type="entry name" value="TcaA_2nd"/>
</dbReference>
<dbReference type="KEGG" id="bbev:BBEV_0330"/>
<evidence type="ECO:0000259" key="3">
    <source>
        <dbReference type="Pfam" id="PF22813"/>
    </source>
</evidence>
<feature type="compositionally biased region" description="Basic and acidic residues" evidence="1">
    <location>
        <begin position="35"/>
        <end position="45"/>
    </location>
</feature>
<evidence type="ECO:0000256" key="2">
    <source>
        <dbReference type="SAM" id="Phobius"/>
    </source>
</evidence>
<feature type="domain" description="TcaA second" evidence="3">
    <location>
        <begin position="88"/>
        <end position="189"/>
    </location>
</feature>
<keyword evidence="2" id="KW-0812">Transmembrane</keyword>
<dbReference type="EMBL" id="CP012502">
    <property type="protein sequence ID" value="AOM81724.1"/>
    <property type="molecule type" value="Genomic_DNA"/>
</dbReference>
<dbReference type="Pfam" id="PF22819">
    <property type="entry name" value="TcaA_5th"/>
    <property type="match status" value="1"/>
</dbReference>
<dbReference type="InterPro" id="IPR054528">
    <property type="entry name" value="TcaA_5th"/>
</dbReference>
<organism evidence="5 6">
    <name type="scientific">Salisediminibacterium beveridgei</name>
    <dbReference type="NCBI Taxonomy" id="632773"/>
    <lineage>
        <taxon>Bacteria</taxon>
        <taxon>Bacillati</taxon>
        <taxon>Bacillota</taxon>
        <taxon>Bacilli</taxon>
        <taxon>Bacillales</taxon>
        <taxon>Bacillaceae</taxon>
        <taxon>Salisediminibacterium</taxon>
    </lineage>
</organism>
<dbReference type="Proteomes" id="UP000094463">
    <property type="component" value="Chromosome"/>
</dbReference>
<evidence type="ECO:0000313" key="5">
    <source>
        <dbReference type="EMBL" id="AOM81724.1"/>
    </source>
</evidence>
<protein>
    <recommendedName>
        <fullName evidence="7">Zinc-ribbon domain-containing protein</fullName>
    </recommendedName>
</protein>
<name>A0A1D7QRU1_9BACI</name>
<feature type="domain" description="TcaA protein NTF2-like" evidence="4">
    <location>
        <begin position="480"/>
        <end position="593"/>
    </location>
</feature>
<feature type="region of interest" description="Disordered" evidence="1">
    <location>
        <begin position="25"/>
        <end position="56"/>
    </location>
</feature>
<keyword evidence="6" id="KW-1185">Reference proteome</keyword>
<dbReference type="STRING" id="632773.BBEV_0330"/>
<keyword evidence="2" id="KW-1133">Transmembrane helix</keyword>
<dbReference type="Pfam" id="PF22813">
    <property type="entry name" value="TcaA_2nd"/>
    <property type="match status" value="1"/>
</dbReference>
<dbReference type="RefSeq" id="WP_069363869.1">
    <property type="nucleotide sequence ID" value="NZ_CP012502.1"/>
</dbReference>
<feature type="transmembrane region" description="Helical" evidence="2">
    <location>
        <begin position="63"/>
        <end position="82"/>
    </location>
</feature>
<dbReference type="PANTHER" id="PTHR40038:SF1">
    <property type="entry name" value="MEMBRANE-ASSOCIATED PROTEIN TCAA"/>
    <property type="match status" value="1"/>
</dbReference>
<proteinExistence type="predicted"/>
<gene>
    <name evidence="5" type="ORF">BBEV_0330</name>
</gene>
<dbReference type="PANTHER" id="PTHR40038">
    <property type="entry name" value="MEMBRANE-ASSOCIATED PROTEIN TCAA"/>
    <property type="match status" value="1"/>
</dbReference>
<evidence type="ECO:0000313" key="6">
    <source>
        <dbReference type="Proteomes" id="UP000094463"/>
    </source>
</evidence>
<dbReference type="AlphaFoldDB" id="A0A1D7QRU1"/>
<evidence type="ECO:0000259" key="4">
    <source>
        <dbReference type="Pfam" id="PF22819"/>
    </source>
</evidence>
<accession>A0A1D7QRU1</accession>
<sequence length="605" mass="67934">MKFCSQCGKQKDPKHRVCIHCGAKVPDVNQGNEGPPKEREAKADSENPGNSAPKLPMSKKQKYILTAVLVITAASGSFYYIGSSQSDPMGVVESFITGLDEGDTEKVRNTLVTASDYEEVSLKQAELFMEYIDQGPYLLEEIAYQLAESVEDIQEPDEVEAFVGSEEGPVDLEITGSKWLFFNAYAITMKPEDFVIHFAGDAEIRVDDEEVEWERLDRQRVSLGEYDFDEYDVTIHKSTVFDELKQTAAVDHNSRNIQSFDFDTGELMVTSALHEIELIHNGDETGVMIEGEGSIGPVRMDDSVMIGAKAETVFGDHLADEQSIDSGLVEFQFTPDDETAESAMSDIADLYKDEGYLEFARETSEIEVIDTVGFSTEDMKLMEHTNGDWEIAVPFYEQWVTGEAGSEDDLESNEPDVFELKLSYSSSTDEWGIAERNAIADAVSSPEEWETVEYDSESKVKELIDALDLSVTGEDPEDLEEQLEFMINDYHEHHVAAINGESIDDVTAFIDEDADDYEQSVQDYIDYARQEGITQEFNGSDLISYEEQEGDLLEIITVDRYYIHTDNGDTTHLTEFESTYLVSDGEEGLSLINLESTDEQWSEEQ</sequence>
<reference evidence="5 6" key="1">
    <citation type="submission" date="2015-08" db="EMBL/GenBank/DDBJ databases">
        <title>The complete genome sequence of Bacillus beveridgei MLTeJB.</title>
        <authorList>
            <person name="Hanson T.E."/>
            <person name="Mesa C."/>
            <person name="Basesman S.M."/>
            <person name="Oremland R.S."/>
        </authorList>
    </citation>
    <scope>NUCLEOTIDE SEQUENCE [LARGE SCALE GENOMIC DNA]</scope>
    <source>
        <strain evidence="5 6">MLTeJB</strain>
    </source>
</reference>